<evidence type="ECO:0000313" key="1">
    <source>
        <dbReference type="EMBL" id="NRT20496.1"/>
    </source>
</evidence>
<sequence length="29" mass="3305">MGLAWHPNVEAEPEFAQFVGHIKQKIRGN</sequence>
<reference evidence="1 2" key="1">
    <citation type="submission" date="2020-05" db="EMBL/GenBank/DDBJ databases">
        <title>Genomic Encyclopedia of Type Strains, Phase IV (KMG-V): Genome sequencing to study the core and pangenomes of soil and plant-associated prokaryotes.</title>
        <authorList>
            <person name="Whitman W."/>
        </authorList>
    </citation>
    <scope>NUCLEOTIDE SEQUENCE [LARGE SCALE GENOMIC DNA]</scope>
    <source>
        <strain evidence="1 2">9A</strain>
    </source>
</reference>
<keyword evidence="2" id="KW-1185">Reference proteome</keyword>
<accession>A0ABX2FVI3</accession>
<evidence type="ECO:0000313" key="2">
    <source>
        <dbReference type="Proteomes" id="UP000779507"/>
    </source>
</evidence>
<organism evidence="1 2">
    <name type="scientific">Hymenobacter caeli</name>
    <dbReference type="NCBI Taxonomy" id="2735894"/>
    <lineage>
        <taxon>Bacteria</taxon>
        <taxon>Pseudomonadati</taxon>
        <taxon>Bacteroidota</taxon>
        <taxon>Cytophagia</taxon>
        <taxon>Cytophagales</taxon>
        <taxon>Hymenobacteraceae</taxon>
        <taxon>Hymenobacter</taxon>
    </lineage>
</organism>
<comment type="caution">
    <text evidence="1">The sequence shown here is derived from an EMBL/GenBank/DDBJ whole genome shotgun (WGS) entry which is preliminary data.</text>
</comment>
<dbReference type="EMBL" id="JABSNP010000017">
    <property type="protein sequence ID" value="NRT20496.1"/>
    <property type="molecule type" value="Genomic_DNA"/>
</dbReference>
<proteinExistence type="predicted"/>
<dbReference type="Proteomes" id="UP000779507">
    <property type="component" value="Unassembled WGS sequence"/>
</dbReference>
<name>A0ABX2FVI3_9BACT</name>
<gene>
    <name evidence="1" type="ORF">HNP98_003339</name>
</gene>
<protein>
    <submittedName>
        <fullName evidence="1">Uncharacterized protein</fullName>
    </submittedName>
</protein>